<dbReference type="EMBL" id="OIVN01003680">
    <property type="protein sequence ID" value="SPD12918.1"/>
    <property type="molecule type" value="Genomic_DNA"/>
</dbReference>
<sequence>MSSSVANCLEKLQRYFLWGGLEEEKHFHLVRWEKVCMLFQNGGLAIKNLHLFNQALLGKWTWHFGTERNHILRKFIEPKNGCDRGGWCSKLVNSPFGVSLWKTIWKDWNSFRRFISFEVGDESRLSFWHKIWHYNDTMHWELTFNRYIQDWESDSLMAPLELLYANLRLDNGEDTICWRVDKSKCFTGGSYYRVLTGTSHVSFPWKIIWKSRVPPRVAFFVWTTALGKILTIDNLRGRHVMMMDWCCICKNGGESVDHLFLH</sequence>
<dbReference type="PANTHER" id="PTHR33116:SF78">
    <property type="entry name" value="OS12G0587133 PROTEIN"/>
    <property type="match status" value="1"/>
</dbReference>
<accession>A0A2N9HLT9</accession>
<evidence type="ECO:0000313" key="2">
    <source>
        <dbReference type="EMBL" id="SPD12918.1"/>
    </source>
</evidence>
<proteinExistence type="predicted"/>
<dbReference type="PANTHER" id="PTHR33116">
    <property type="entry name" value="REVERSE TRANSCRIPTASE ZINC-BINDING DOMAIN-CONTAINING PROTEIN-RELATED-RELATED"/>
    <property type="match status" value="1"/>
</dbReference>
<dbReference type="Pfam" id="PF13966">
    <property type="entry name" value="zf-RVT"/>
    <property type="match status" value="1"/>
</dbReference>
<feature type="domain" description="Reverse transcriptase zinc-binding" evidence="1">
    <location>
        <begin position="186"/>
        <end position="262"/>
    </location>
</feature>
<name>A0A2N9HLT9_FAGSY</name>
<protein>
    <recommendedName>
        <fullName evidence="1">Reverse transcriptase zinc-binding domain-containing protein</fullName>
    </recommendedName>
</protein>
<gene>
    <name evidence="2" type="ORF">FSB_LOCUS40800</name>
</gene>
<dbReference type="AlphaFoldDB" id="A0A2N9HLT9"/>
<evidence type="ECO:0000259" key="1">
    <source>
        <dbReference type="Pfam" id="PF13966"/>
    </source>
</evidence>
<dbReference type="InterPro" id="IPR026960">
    <property type="entry name" value="RVT-Znf"/>
</dbReference>
<reference evidence="2" key="1">
    <citation type="submission" date="2018-02" db="EMBL/GenBank/DDBJ databases">
        <authorList>
            <person name="Cohen D.B."/>
            <person name="Kent A.D."/>
        </authorList>
    </citation>
    <scope>NUCLEOTIDE SEQUENCE</scope>
</reference>
<organism evidence="2">
    <name type="scientific">Fagus sylvatica</name>
    <name type="common">Beechnut</name>
    <dbReference type="NCBI Taxonomy" id="28930"/>
    <lineage>
        <taxon>Eukaryota</taxon>
        <taxon>Viridiplantae</taxon>
        <taxon>Streptophyta</taxon>
        <taxon>Embryophyta</taxon>
        <taxon>Tracheophyta</taxon>
        <taxon>Spermatophyta</taxon>
        <taxon>Magnoliopsida</taxon>
        <taxon>eudicotyledons</taxon>
        <taxon>Gunneridae</taxon>
        <taxon>Pentapetalae</taxon>
        <taxon>rosids</taxon>
        <taxon>fabids</taxon>
        <taxon>Fagales</taxon>
        <taxon>Fagaceae</taxon>
        <taxon>Fagus</taxon>
    </lineage>
</organism>